<evidence type="ECO:0000259" key="9">
    <source>
        <dbReference type="Pfam" id="PF22451"/>
    </source>
</evidence>
<feature type="domain" description="Siroheme decarboxylase AsnC-like ligand binding" evidence="8">
    <location>
        <begin position="70"/>
        <end position="142"/>
    </location>
</feature>
<evidence type="ECO:0000256" key="2">
    <source>
        <dbReference type="ARBA" id="ARBA00023444"/>
    </source>
</evidence>
<feature type="domain" description="Siroheme decarboxylase NirL-like HTH" evidence="9">
    <location>
        <begin position="8"/>
        <end position="52"/>
    </location>
</feature>
<comment type="caution">
    <text evidence="10">The sequence shown here is derived from an EMBL/GenBank/DDBJ whole genome shotgun (WGS) entry which is preliminary data.</text>
</comment>
<dbReference type="EC" id="4.1.1.111" evidence="5"/>
<comment type="catalytic activity">
    <reaction evidence="7">
        <text>siroheme + 2 H(+) = 12,18-didecarboxysiroheme + 2 CO2</text>
        <dbReference type="Rhea" id="RHEA:19093"/>
        <dbReference type="ChEBI" id="CHEBI:15378"/>
        <dbReference type="ChEBI" id="CHEBI:16526"/>
        <dbReference type="ChEBI" id="CHEBI:60052"/>
        <dbReference type="ChEBI" id="CHEBI:140497"/>
        <dbReference type="EC" id="4.1.1.111"/>
    </reaction>
</comment>
<evidence type="ECO:0000259" key="8">
    <source>
        <dbReference type="Pfam" id="PF17805"/>
    </source>
</evidence>
<dbReference type="Gene3D" id="3.30.70.3460">
    <property type="match status" value="1"/>
</dbReference>
<dbReference type="PANTHER" id="PTHR43413:SF1">
    <property type="entry name" value="SIROHEME DECARBOXYLASE NIRL SUBUNIT"/>
    <property type="match status" value="1"/>
</dbReference>
<proteinExistence type="inferred from homology"/>
<protein>
    <recommendedName>
        <fullName evidence="5">siroheme decarboxylase</fullName>
        <ecNumber evidence="5">4.1.1.111</ecNumber>
    </recommendedName>
</protein>
<evidence type="ECO:0000256" key="5">
    <source>
        <dbReference type="ARBA" id="ARBA00023471"/>
    </source>
</evidence>
<keyword evidence="1" id="KW-0456">Lyase</keyword>
<dbReference type="InterPro" id="IPR050684">
    <property type="entry name" value="HTH-Siroheme_Decarb"/>
</dbReference>
<dbReference type="EMBL" id="JAUCDY010000004">
    <property type="protein sequence ID" value="MDM7857587.1"/>
    <property type="molecule type" value="Genomic_DNA"/>
</dbReference>
<dbReference type="Proteomes" id="UP001241056">
    <property type="component" value="Unassembled WGS sequence"/>
</dbReference>
<dbReference type="Pfam" id="PF17805">
    <property type="entry name" value="AsnC_trans_reg2"/>
    <property type="match status" value="1"/>
</dbReference>
<dbReference type="InterPro" id="IPR053953">
    <property type="entry name" value="NirdL-like_HTH"/>
</dbReference>
<evidence type="ECO:0000256" key="3">
    <source>
        <dbReference type="ARBA" id="ARBA00023457"/>
    </source>
</evidence>
<dbReference type="InterPro" id="IPR036388">
    <property type="entry name" value="WH-like_DNA-bd_sf"/>
</dbReference>
<evidence type="ECO:0000313" key="10">
    <source>
        <dbReference type="EMBL" id="MDM7857587.1"/>
    </source>
</evidence>
<dbReference type="Gene3D" id="1.10.10.10">
    <property type="entry name" value="Winged helix-like DNA-binding domain superfamily/Winged helix DNA-binding domain"/>
    <property type="match status" value="1"/>
</dbReference>
<gene>
    <name evidence="10" type="ORF">QEZ41_04765</name>
</gene>
<evidence type="ECO:0000256" key="4">
    <source>
        <dbReference type="ARBA" id="ARBA00023465"/>
    </source>
</evidence>
<evidence type="ECO:0000256" key="1">
    <source>
        <dbReference type="ARBA" id="ARBA00023239"/>
    </source>
</evidence>
<dbReference type="InterPro" id="IPR040523">
    <property type="entry name" value="AsnC_trans_reg2"/>
</dbReference>
<reference evidence="10 11" key="1">
    <citation type="submission" date="2023-06" db="EMBL/GenBank/DDBJ databases">
        <title>Thiopseudomonas sp. CY1220 draft genome sequence.</title>
        <authorList>
            <person name="Zhao G."/>
            <person name="An M."/>
        </authorList>
    </citation>
    <scope>NUCLEOTIDE SEQUENCE [LARGE SCALE GENOMIC DNA]</scope>
    <source>
        <strain evidence="10 11">CY1220</strain>
    </source>
</reference>
<comment type="pathway">
    <text evidence="2">Porphyrin-containing compound metabolism.</text>
</comment>
<evidence type="ECO:0000256" key="6">
    <source>
        <dbReference type="ARBA" id="ARBA00045291"/>
    </source>
</evidence>
<comment type="subunit">
    <text evidence="4">Probably forms a complex composed of NirD, NirL, NirG and NirH. All proteins are required for the total conversion of siroheme to didecarboxysiroheme.</text>
</comment>
<name>A0ABT7SN24_9GAMM</name>
<dbReference type="RefSeq" id="WP_289410244.1">
    <property type="nucleotide sequence ID" value="NZ_JAUCDY010000004.1"/>
</dbReference>
<evidence type="ECO:0000256" key="7">
    <source>
        <dbReference type="ARBA" id="ARBA00048470"/>
    </source>
</evidence>
<dbReference type="Pfam" id="PF22451">
    <property type="entry name" value="NirdL-like_HTH"/>
    <property type="match status" value="1"/>
</dbReference>
<comment type="function">
    <text evidence="6">Involved in heme d1 biosynthesis. Catalyzes the decarboxylation of siroheme into didecarboxysiroheme.</text>
</comment>
<evidence type="ECO:0000313" key="11">
    <source>
        <dbReference type="Proteomes" id="UP001241056"/>
    </source>
</evidence>
<sequence length="150" mass="17391">MVELDEFDRRLLNRMQHGLPLVRHPWQALSVELEASEERIRQRLQELLDDGTLTRFGPMFDIEQLGGAFTLAAMRVPEEQFDTVTEQLNNIPAVAHNYQREHDYNMWFVLATATPEGITETIEHIEQLTGLTVLNLPKEKTYHVGLHFPL</sequence>
<comment type="similarity">
    <text evidence="3">Belongs to the Ahb/Nir family.</text>
</comment>
<dbReference type="PANTHER" id="PTHR43413">
    <property type="entry name" value="TRANSCRIPTIONAL REGULATOR, ASNC FAMILY"/>
    <property type="match status" value="1"/>
</dbReference>
<accession>A0ABT7SN24</accession>
<organism evidence="10 11">
    <name type="scientific">Thiopseudomonas acetoxidans</name>
    <dbReference type="NCBI Taxonomy" id="3041622"/>
    <lineage>
        <taxon>Bacteria</taxon>
        <taxon>Pseudomonadati</taxon>
        <taxon>Pseudomonadota</taxon>
        <taxon>Gammaproteobacteria</taxon>
        <taxon>Pseudomonadales</taxon>
        <taxon>Pseudomonadaceae</taxon>
        <taxon>Thiopseudomonas</taxon>
    </lineage>
</organism>
<keyword evidence="11" id="KW-1185">Reference proteome</keyword>